<dbReference type="InterPro" id="IPR029510">
    <property type="entry name" value="Ald_DH_CS_GLU"/>
</dbReference>
<keyword evidence="2 4" id="KW-0560">Oxidoreductase</keyword>
<dbReference type="InterPro" id="IPR012394">
    <property type="entry name" value="Aldehyde_DH_NAD(P)"/>
</dbReference>
<feature type="domain" description="Aldehyde dehydrogenase" evidence="8">
    <location>
        <begin position="20"/>
        <end position="448"/>
    </location>
</feature>
<dbReference type="PANTHER" id="PTHR43570:SF16">
    <property type="entry name" value="ALDEHYDE DEHYDROGENASE TYPE III, ISOFORM Q"/>
    <property type="match status" value="1"/>
</dbReference>
<dbReference type="PROSITE" id="PS00687">
    <property type="entry name" value="ALDEHYDE_DEHYDR_GLU"/>
    <property type="match status" value="1"/>
</dbReference>
<dbReference type="Gene3D" id="3.40.309.10">
    <property type="entry name" value="Aldehyde Dehydrogenase, Chain A, domain 2"/>
    <property type="match status" value="1"/>
</dbReference>
<feature type="active site" evidence="5 6">
    <location>
        <position position="229"/>
    </location>
</feature>
<dbReference type="Proteomes" id="UP000057134">
    <property type="component" value="Chromosome"/>
</dbReference>
<dbReference type="InterPro" id="IPR016163">
    <property type="entry name" value="Ald_DH_C"/>
</dbReference>
<evidence type="ECO:0000313" key="10">
    <source>
        <dbReference type="Proteomes" id="UP000057134"/>
    </source>
</evidence>
<comment type="similarity">
    <text evidence="1 4 7">Belongs to the aldehyde dehydrogenase family.</text>
</comment>
<sequence length="477" mass="51898">MTTSSKPTASSAQPPASVSTEAIAAEVDSLWRLFESRRTVEFGWRQQQLRGVRSFFEENSDRIVAALSDDLGKPPFEAFSSDVGAVCAEVTLLLRHLPKLMRPRKVPTPALNQPATSWVYPEPVGPVLTLPAWNYPFGLAFLPVVGALAAGNPVVLKPSEMTPRSAEVMLDYLTRYVDAEAVKVFEGGPECAEALLEQNFGHIHYTGSAVVGRLVMAAAAKNLTPVTLELGGKNPAYVHASANLEVAARRILWGRMMNAGQVCLSPDYVLVDEAVSSKFLDAIKQAATQFYGRDPQSNPDFARIVNHRHFDRIVSLMDGAGDILVGGETDREARYIAPTVLTNVDDGHAIMHEEIFGPVLPVRTVSGPHEAITFMRGHPSPLAVYVFAHDRATAEHVLADTTSGSAVVNHVFTHAFNPHLPFGGVGDSGMGRYTGLSSFDCFSNMKAVMKTGSFPDISALYPPYTDWKLKLVRRILK</sequence>
<dbReference type="Pfam" id="PF00171">
    <property type="entry name" value="Aldedh"/>
    <property type="match status" value="1"/>
</dbReference>
<dbReference type="InterPro" id="IPR015590">
    <property type="entry name" value="Aldehyde_DH_dom"/>
</dbReference>
<evidence type="ECO:0000256" key="2">
    <source>
        <dbReference type="ARBA" id="ARBA00023002"/>
    </source>
</evidence>
<feature type="active site" evidence="5">
    <location>
        <position position="263"/>
    </location>
</feature>
<evidence type="ECO:0000256" key="4">
    <source>
        <dbReference type="PIRNR" id="PIRNR036492"/>
    </source>
</evidence>
<gene>
    <name evidence="9" type="ORF">XA26_20030</name>
</gene>
<dbReference type="KEGG" id="mft:XA26_20030"/>
<dbReference type="GO" id="GO:0004029">
    <property type="term" value="F:aldehyde dehydrogenase (NAD+) activity"/>
    <property type="evidence" value="ECO:0007669"/>
    <property type="project" value="TreeGrafter"/>
</dbReference>
<dbReference type="GO" id="GO:0005737">
    <property type="term" value="C:cytoplasm"/>
    <property type="evidence" value="ECO:0007669"/>
    <property type="project" value="TreeGrafter"/>
</dbReference>
<dbReference type="EMBL" id="CP011269">
    <property type="protein sequence ID" value="ALI25849.1"/>
    <property type="molecule type" value="Genomic_DNA"/>
</dbReference>
<protein>
    <recommendedName>
        <fullName evidence="4">Aldehyde dehydrogenase</fullName>
    </recommendedName>
</protein>
<evidence type="ECO:0000313" key="9">
    <source>
        <dbReference type="EMBL" id="ALI25849.1"/>
    </source>
</evidence>
<evidence type="ECO:0000256" key="1">
    <source>
        <dbReference type="ARBA" id="ARBA00009986"/>
    </source>
</evidence>
<dbReference type="GO" id="GO:0006081">
    <property type="term" value="P:aldehyde metabolic process"/>
    <property type="evidence" value="ECO:0007669"/>
    <property type="project" value="InterPro"/>
</dbReference>
<dbReference type="RefSeq" id="WP_157888904.1">
    <property type="nucleotide sequence ID" value="NZ_CP011269.1"/>
</dbReference>
<evidence type="ECO:0000256" key="5">
    <source>
        <dbReference type="PIRSR" id="PIRSR036492-1"/>
    </source>
</evidence>
<proteinExistence type="inferred from homology"/>
<dbReference type="InterPro" id="IPR016162">
    <property type="entry name" value="Ald_DH_N"/>
</dbReference>
<keyword evidence="3" id="KW-0520">NAD</keyword>
<dbReference type="PANTHER" id="PTHR43570">
    <property type="entry name" value="ALDEHYDE DEHYDROGENASE"/>
    <property type="match status" value="1"/>
</dbReference>
<dbReference type="CDD" id="cd07087">
    <property type="entry name" value="ALDH_F3-13-14_CALDH-like"/>
    <property type="match status" value="1"/>
</dbReference>
<accession>A0A0N9XHR1</accession>
<dbReference type="PIRSF" id="PIRSF036492">
    <property type="entry name" value="ALDH"/>
    <property type="match status" value="1"/>
</dbReference>
<name>A0A0N9XHR1_MYCFO</name>
<dbReference type="PATRIC" id="fig|1766.6.peg.1989"/>
<dbReference type="AlphaFoldDB" id="A0A0N9XHR1"/>
<keyword evidence="10" id="KW-1185">Reference proteome</keyword>
<evidence type="ECO:0000256" key="7">
    <source>
        <dbReference type="RuleBase" id="RU003345"/>
    </source>
</evidence>
<dbReference type="STRING" id="1766.XA26_20030"/>
<reference evidence="9 10" key="1">
    <citation type="journal article" date="2015" name="MBio">
        <title>Enzymatic Degradation of Phenazines Can Generate Energy and Protect Sensitive Organisms from Toxicity.</title>
        <authorList>
            <person name="Costa K.C."/>
            <person name="Bergkessel M."/>
            <person name="Saunders S."/>
            <person name="Korlach J."/>
            <person name="Newman D.K."/>
        </authorList>
    </citation>
    <scope>NUCLEOTIDE SEQUENCE [LARGE SCALE GENOMIC DNA]</scope>
    <source>
        <strain evidence="9 10">CT6</strain>
    </source>
</reference>
<dbReference type="Gene3D" id="3.40.605.10">
    <property type="entry name" value="Aldehyde Dehydrogenase, Chain A, domain 1"/>
    <property type="match status" value="1"/>
</dbReference>
<dbReference type="InterPro" id="IPR016161">
    <property type="entry name" value="Ald_DH/histidinol_DH"/>
</dbReference>
<organism evidence="9 10">
    <name type="scientific">Mycolicibacterium fortuitum</name>
    <name type="common">Mycobacterium fortuitum</name>
    <dbReference type="NCBI Taxonomy" id="1766"/>
    <lineage>
        <taxon>Bacteria</taxon>
        <taxon>Bacillati</taxon>
        <taxon>Actinomycetota</taxon>
        <taxon>Actinomycetes</taxon>
        <taxon>Mycobacteriales</taxon>
        <taxon>Mycobacteriaceae</taxon>
        <taxon>Mycolicibacterium</taxon>
    </lineage>
</organism>
<evidence type="ECO:0000256" key="6">
    <source>
        <dbReference type="PROSITE-ProRule" id="PRU10007"/>
    </source>
</evidence>
<dbReference type="SUPFAM" id="SSF53720">
    <property type="entry name" value="ALDH-like"/>
    <property type="match status" value="1"/>
</dbReference>
<dbReference type="FunFam" id="3.40.605.10:FF:000004">
    <property type="entry name" value="Aldehyde dehydrogenase"/>
    <property type="match status" value="1"/>
</dbReference>
<evidence type="ECO:0000259" key="8">
    <source>
        <dbReference type="Pfam" id="PF00171"/>
    </source>
</evidence>
<evidence type="ECO:0000256" key="3">
    <source>
        <dbReference type="ARBA" id="ARBA00023027"/>
    </source>
</evidence>
<dbReference type="FunFam" id="3.40.309.10:FF:000003">
    <property type="entry name" value="Aldehyde dehydrogenase"/>
    <property type="match status" value="1"/>
</dbReference>